<gene>
    <name evidence="2" type="ORF">GA0070215_106118</name>
</gene>
<reference evidence="3" key="1">
    <citation type="submission" date="2016-06" db="EMBL/GenBank/DDBJ databases">
        <authorList>
            <person name="Varghese N."/>
        </authorList>
    </citation>
    <scope>NUCLEOTIDE SEQUENCE [LARGE SCALE GENOMIC DNA]</scope>
    <source>
        <strain evidence="3">DSM 45555</strain>
    </source>
</reference>
<dbReference type="RefSeq" id="WP_091044596.1">
    <property type="nucleotide sequence ID" value="NZ_FMCV01000006.1"/>
</dbReference>
<dbReference type="EMBL" id="FMCV01000006">
    <property type="protein sequence ID" value="SCF03090.1"/>
    <property type="molecule type" value="Genomic_DNA"/>
</dbReference>
<evidence type="ECO:0000313" key="3">
    <source>
        <dbReference type="Proteomes" id="UP000198551"/>
    </source>
</evidence>
<proteinExistence type="predicted"/>
<keyword evidence="1" id="KW-1133">Transmembrane helix</keyword>
<dbReference type="Proteomes" id="UP000198551">
    <property type="component" value="Unassembled WGS sequence"/>
</dbReference>
<accession>A0A1C4X3S0</accession>
<feature type="transmembrane region" description="Helical" evidence="1">
    <location>
        <begin position="92"/>
        <end position="114"/>
    </location>
</feature>
<keyword evidence="3" id="KW-1185">Reference proteome</keyword>
<feature type="transmembrane region" description="Helical" evidence="1">
    <location>
        <begin position="134"/>
        <end position="154"/>
    </location>
</feature>
<dbReference type="AlphaFoldDB" id="A0A1C4X3S0"/>
<evidence type="ECO:0000256" key="1">
    <source>
        <dbReference type="SAM" id="Phobius"/>
    </source>
</evidence>
<name>A0A1C4X3S0_9ACTN</name>
<evidence type="ECO:0000313" key="2">
    <source>
        <dbReference type="EMBL" id="SCF03090.1"/>
    </source>
</evidence>
<sequence length="180" mass="18809">MSARRAALSALVALIFVHIGCTVVALAAYSHRIGLVTHDGSGFLVELLDAVVPLRDLLPAVLWLLPVTLLVTFATLGRWAARRIVRPGDERLPAAAWTAGIAAVLLNPLAAVRYASATAGGGEHMRTVQVETTLLVLAAAAATTIGALAVAGFVRRSDTVSPASRRVRVDDWSADAAGRD</sequence>
<protein>
    <submittedName>
        <fullName evidence="2">Uncharacterized protein</fullName>
    </submittedName>
</protein>
<keyword evidence="1" id="KW-0472">Membrane</keyword>
<feature type="transmembrane region" description="Helical" evidence="1">
    <location>
        <begin position="60"/>
        <end position="80"/>
    </location>
</feature>
<keyword evidence="1" id="KW-0812">Transmembrane</keyword>
<organism evidence="2 3">
    <name type="scientific">Micromonospora marina</name>
    <dbReference type="NCBI Taxonomy" id="307120"/>
    <lineage>
        <taxon>Bacteria</taxon>
        <taxon>Bacillati</taxon>
        <taxon>Actinomycetota</taxon>
        <taxon>Actinomycetes</taxon>
        <taxon>Micromonosporales</taxon>
        <taxon>Micromonosporaceae</taxon>
        <taxon>Micromonospora</taxon>
    </lineage>
</organism>